<gene>
    <name evidence="1" type="ORF">GTS_57200</name>
</gene>
<dbReference type="RefSeq" id="WP_225978851.1">
    <property type="nucleotide sequence ID" value="NZ_BJFL01000111.1"/>
</dbReference>
<keyword evidence="2" id="KW-1185">Reference proteome</keyword>
<organism evidence="1 2">
    <name type="scientific">Gandjariella thermophila</name>
    <dbReference type="NCBI Taxonomy" id="1931992"/>
    <lineage>
        <taxon>Bacteria</taxon>
        <taxon>Bacillati</taxon>
        <taxon>Actinomycetota</taxon>
        <taxon>Actinomycetes</taxon>
        <taxon>Pseudonocardiales</taxon>
        <taxon>Pseudonocardiaceae</taxon>
        <taxon>Gandjariella</taxon>
    </lineage>
</organism>
<dbReference type="AlphaFoldDB" id="A0A4D4JJI9"/>
<dbReference type="Proteomes" id="UP000298860">
    <property type="component" value="Unassembled WGS sequence"/>
</dbReference>
<dbReference type="EMBL" id="BJFL01000111">
    <property type="protein sequence ID" value="GDY34087.1"/>
    <property type="molecule type" value="Genomic_DNA"/>
</dbReference>
<sequence>MALVGALCSTLLAATGFTNKHLRVLIAGLLGSDYRPNQMTYDLRRLRLAGLIRRLPHSNRYHVTADGIRIAVFYTKVYNRLLVPLTAADPPQAPPQLRQALRTLDRHVKDSIDRAHLATTASNLTQM</sequence>
<accession>A0A4D4JJI9</accession>
<evidence type="ECO:0000313" key="2">
    <source>
        <dbReference type="Proteomes" id="UP000298860"/>
    </source>
</evidence>
<comment type="caution">
    <text evidence="1">The sequence shown here is derived from an EMBL/GenBank/DDBJ whole genome shotgun (WGS) entry which is preliminary data.</text>
</comment>
<name>A0A4D4JJI9_9PSEU</name>
<reference evidence="2" key="1">
    <citation type="submission" date="2019-04" db="EMBL/GenBank/DDBJ databases">
        <title>Draft genome sequence of Pseudonocardiaceae bacterium SL3-2-4.</title>
        <authorList>
            <person name="Ningsih F."/>
            <person name="Yokota A."/>
            <person name="Sakai Y."/>
            <person name="Nanatani K."/>
            <person name="Yabe S."/>
            <person name="Oetari A."/>
            <person name="Sjamsuridzal W."/>
        </authorList>
    </citation>
    <scope>NUCLEOTIDE SEQUENCE [LARGE SCALE GENOMIC DNA]</scope>
    <source>
        <strain evidence="2">SL3-2-4</strain>
    </source>
</reference>
<protein>
    <recommendedName>
        <fullName evidence="3">Transcription regulator PadR N-terminal domain-containing protein</fullName>
    </recommendedName>
</protein>
<evidence type="ECO:0000313" key="1">
    <source>
        <dbReference type="EMBL" id="GDY34087.1"/>
    </source>
</evidence>
<evidence type="ECO:0008006" key="3">
    <source>
        <dbReference type="Google" id="ProtNLM"/>
    </source>
</evidence>
<proteinExistence type="predicted"/>